<dbReference type="KEGG" id="lel:PVL30_000644"/>
<evidence type="ECO:0000256" key="1">
    <source>
        <dbReference type="ARBA" id="ARBA00008361"/>
    </source>
</evidence>
<dbReference type="GO" id="GO:0032259">
    <property type="term" value="P:methylation"/>
    <property type="evidence" value="ECO:0007669"/>
    <property type="project" value="UniProtKB-KW"/>
</dbReference>
<dbReference type="PANTHER" id="PTHR44942">
    <property type="entry name" value="METHYLTRANSF_11 DOMAIN-CONTAINING PROTEIN"/>
    <property type="match status" value="1"/>
</dbReference>
<reference evidence="5 6" key="1">
    <citation type="journal article" date="2009" name="Nature">
        <title>Evolution of pathogenicity and sexual reproduction in eight Candida genomes.</title>
        <authorList>
            <person name="Butler G."/>
            <person name="Rasmussen M.D."/>
            <person name="Lin M.F."/>
            <person name="Santos M.A."/>
            <person name="Sakthikumar S."/>
            <person name="Munro C.A."/>
            <person name="Rheinbay E."/>
            <person name="Grabherr M."/>
            <person name="Forche A."/>
            <person name="Reedy J.L."/>
            <person name="Agrafioti I."/>
            <person name="Arnaud M.B."/>
            <person name="Bates S."/>
            <person name="Brown A.J."/>
            <person name="Brunke S."/>
            <person name="Costanzo M.C."/>
            <person name="Fitzpatrick D.A."/>
            <person name="de Groot P.W."/>
            <person name="Harris D."/>
            <person name="Hoyer L.L."/>
            <person name="Hube B."/>
            <person name="Klis F.M."/>
            <person name="Kodira C."/>
            <person name="Lennard N."/>
            <person name="Logue M.E."/>
            <person name="Martin R."/>
            <person name="Neiman A.M."/>
            <person name="Nikolaou E."/>
            <person name="Quail M.A."/>
            <person name="Quinn J."/>
            <person name="Santos M.C."/>
            <person name="Schmitzberger F.F."/>
            <person name="Sherlock G."/>
            <person name="Shah P."/>
            <person name="Silverstein K.A."/>
            <person name="Skrzypek M.S."/>
            <person name="Soll D."/>
            <person name="Staggs R."/>
            <person name="Stansfield I."/>
            <person name="Stumpf M.P."/>
            <person name="Sudbery P.E."/>
            <person name="Srikantha T."/>
            <person name="Zeng Q."/>
            <person name="Berman J."/>
            <person name="Berriman M."/>
            <person name="Heitman J."/>
            <person name="Gow N.A."/>
            <person name="Lorenz M.C."/>
            <person name="Birren B.W."/>
            <person name="Kellis M."/>
            <person name="Cuomo C.A."/>
        </authorList>
    </citation>
    <scope>NUCLEOTIDE SEQUENCE [LARGE SCALE GENOMIC DNA]</scope>
    <source>
        <strain evidence="6">ATCC 11503 / BCRC 21390 / CBS 2605 / JCM 1781 / NBRC 1676 / NRRL YB-4239</strain>
    </source>
</reference>
<dbReference type="STRING" id="379508.A5DTI3"/>
<dbReference type="OMA" id="FRPHYPP"/>
<keyword evidence="3" id="KW-0808">Transferase</keyword>
<dbReference type="Pfam" id="PF08241">
    <property type="entry name" value="Methyltransf_11"/>
    <property type="match status" value="1"/>
</dbReference>
<evidence type="ECO:0000313" key="6">
    <source>
        <dbReference type="Proteomes" id="UP000001996"/>
    </source>
</evidence>
<dbReference type="Gene3D" id="3.40.50.150">
    <property type="entry name" value="Vaccinia Virus protein VP39"/>
    <property type="match status" value="1"/>
</dbReference>
<name>A5DTI3_LODEL</name>
<sequence>MSTFSKTNFKTLNYNSFRPHYPPSFYQILGNYVEKHDAGSASSALVAENQLPIVERAIDLGCGTGVATYPLLNLARDVIGLDLSPLMIETANSLIEKRLAELGIDANKSSIIFKAGSVEDFVNKQGSGIEAESVDLITAAQCIHWFKDYDTFFESSAKLLKKGGTLAYFYYIDPMIVDFSGPSKLDVGTDLPSDSKIDSALRSRLSKNELLQKAYELYNKYAYDDPKLIGPYWEQPGRSILKHYCVEVNKKIPKKLYTDVEIETFTASVETPTANSERDLDLKKLGISLQDYLNYFSTYSGFHNYKERTGDETLLTKDFLNELIEITGWDLEKTKIDLVWNTGYTFLRKK</sequence>
<evidence type="ECO:0000313" key="5">
    <source>
        <dbReference type="EMBL" id="EDK42491.1"/>
    </source>
</evidence>
<keyword evidence="6" id="KW-1185">Reference proteome</keyword>
<dbReference type="InterPro" id="IPR029063">
    <property type="entry name" value="SAM-dependent_MTases_sf"/>
</dbReference>
<dbReference type="InterPro" id="IPR051052">
    <property type="entry name" value="Diverse_substrate_MTase"/>
</dbReference>
<evidence type="ECO:0000259" key="4">
    <source>
        <dbReference type="Pfam" id="PF08241"/>
    </source>
</evidence>
<dbReference type="OrthoDB" id="10027013at2759"/>
<feature type="domain" description="Methyltransferase type 11" evidence="4">
    <location>
        <begin position="59"/>
        <end position="167"/>
    </location>
</feature>
<keyword evidence="2" id="KW-0489">Methyltransferase</keyword>
<comment type="similarity">
    <text evidence="1">Belongs to the methyltransferase superfamily.</text>
</comment>
<proteinExistence type="inferred from homology"/>
<dbReference type="InParanoid" id="A5DTI3"/>
<dbReference type="CDD" id="cd02440">
    <property type="entry name" value="AdoMet_MTases"/>
    <property type="match status" value="1"/>
</dbReference>
<dbReference type="VEuPathDB" id="FungiDB:LELG_00669"/>
<organism evidence="5 6">
    <name type="scientific">Lodderomyces elongisporus (strain ATCC 11503 / CBS 2605 / JCM 1781 / NBRC 1676 / NRRL YB-4239)</name>
    <name type="common">Yeast</name>
    <name type="synonym">Saccharomyces elongisporus</name>
    <dbReference type="NCBI Taxonomy" id="379508"/>
    <lineage>
        <taxon>Eukaryota</taxon>
        <taxon>Fungi</taxon>
        <taxon>Dikarya</taxon>
        <taxon>Ascomycota</taxon>
        <taxon>Saccharomycotina</taxon>
        <taxon>Pichiomycetes</taxon>
        <taxon>Debaryomycetaceae</taxon>
        <taxon>Candida/Lodderomyces clade</taxon>
        <taxon>Lodderomyces</taxon>
    </lineage>
</organism>
<gene>
    <name evidence="5" type="ORF">LELG_00669</name>
</gene>
<dbReference type="GeneID" id="5235360"/>
<accession>A5DTI3</accession>
<evidence type="ECO:0000256" key="3">
    <source>
        <dbReference type="ARBA" id="ARBA00022679"/>
    </source>
</evidence>
<dbReference type="eggNOG" id="KOG3010">
    <property type="taxonomic scope" value="Eukaryota"/>
</dbReference>
<dbReference type="Proteomes" id="UP000001996">
    <property type="component" value="Unassembled WGS sequence"/>
</dbReference>
<evidence type="ECO:0000256" key="2">
    <source>
        <dbReference type="ARBA" id="ARBA00022603"/>
    </source>
</evidence>
<dbReference type="PANTHER" id="PTHR44942:SF4">
    <property type="entry name" value="METHYLTRANSFERASE TYPE 11 DOMAIN-CONTAINING PROTEIN"/>
    <property type="match status" value="1"/>
</dbReference>
<dbReference type="HOGENOM" id="CLU_049344_1_2_1"/>
<dbReference type="SUPFAM" id="SSF53335">
    <property type="entry name" value="S-adenosyl-L-methionine-dependent methyltransferases"/>
    <property type="match status" value="1"/>
</dbReference>
<dbReference type="EMBL" id="CH981524">
    <property type="protein sequence ID" value="EDK42491.1"/>
    <property type="molecule type" value="Genomic_DNA"/>
</dbReference>
<dbReference type="AlphaFoldDB" id="A5DTI3"/>
<protein>
    <recommendedName>
        <fullName evidence="4">Methyltransferase type 11 domain-containing protein</fullName>
    </recommendedName>
</protein>
<dbReference type="GO" id="GO:0008757">
    <property type="term" value="F:S-adenosylmethionine-dependent methyltransferase activity"/>
    <property type="evidence" value="ECO:0007669"/>
    <property type="project" value="InterPro"/>
</dbReference>
<dbReference type="InterPro" id="IPR013216">
    <property type="entry name" value="Methyltransf_11"/>
</dbReference>